<keyword evidence="4" id="KW-1185">Reference proteome</keyword>
<feature type="region of interest" description="Disordered" evidence="1">
    <location>
        <begin position="38"/>
        <end position="67"/>
    </location>
</feature>
<proteinExistence type="predicted"/>
<protein>
    <recommendedName>
        <fullName evidence="5">Secreted protein</fullName>
    </recommendedName>
</protein>
<evidence type="ECO:0008006" key="5">
    <source>
        <dbReference type="Google" id="ProtNLM"/>
    </source>
</evidence>
<sequence>MPVAFRFAGVSVCFVFCFVDPRMAGRWYSVYGRDLKSTASQPRDLNHGTDGGRGVQPRAMHPENHQQTPQYITHCEHPFARSLSAIRNLLTSSSSGFVISA</sequence>
<evidence type="ECO:0000256" key="1">
    <source>
        <dbReference type="SAM" id="MobiDB-lite"/>
    </source>
</evidence>
<gene>
    <name evidence="3" type="ORF">P170DRAFT_129754</name>
</gene>
<evidence type="ECO:0000256" key="2">
    <source>
        <dbReference type="SAM" id="SignalP"/>
    </source>
</evidence>
<dbReference type="Proteomes" id="UP000234275">
    <property type="component" value="Unassembled WGS sequence"/>
</dbReference>
<keyword evidence="2" id="KW-0732">Signal</keyword>
<accession>A0A2I2GKK1</accession>
<dbReference type="GeneID" id="36550102"/>
<dbReference type="EMBL" id="MSFO01000002">
    <property type="protein sequence ID" value="PLB53412.1"/>
    <property type="molecule type" value="Genomic_DNA"/>
</dbReference>
<evidence type="ECO:0000313" key="4">
    <source>
        <dbReference type="Proteomes" id="UP000234275"/>
    </source>
</evidence>
<feature type="chain" id="PRO_5014151809" description="Secreted protein" evidence="2">
    <location>
        <begin position="25"/>
        <end position="101"/>
    </location>
</feature>
<reference evidence="3 4" key="1">
    <citation type="submission" date="2016-12" db="EMBL/GenBank/DDBJ databases">
        <title>The genomes of Aspergillus section Nigri reveals drivers in fungal speciation.</title>
        <authorList>
            <consortium name="DOE Joint Genome Institute"/>
            <person name="Vesth T.C."/>
            <person name="Nybo J."/>
            <person name="Theobald S."/>
            <person name="Brandl J."/>
            <person name="Frisvad J.C."/>
            <person name="Nielsen K.F."/>
            <person name="Lyhne E.K."/>
            <person name="Kogle M.E."/>
            <person name="Kuo A."/>
            <person name="Riley R."/>
            <person name="Clum A."/>
            <person name="Nolan M."/>
            <person name="Lipzen A."/>
            <person name="Salamov A."/>
            <person name="Henrissat B."/>
            <person name="Wiebenga A."/>
            <person name="De Vries R.P."/>
            <person name="Grigoriev I.V."/>
            <person name="Mortensen U.H."/>
            <person name="Andersen M.R."/>
            <person name="Baker S.E."/>
        </authorList>
    </citation>
    <scope>NUCLEOTIDE SEQUENCE [LARGE SCALE GENOMIC DNA]</scope>
    <source>
        <strain evidence="3 4">IBT 23096</strain>
    </source>
</reference>
<name>A0A2I2GKK1_9EURO</name>
<dbReference type="RefSeq" id="XP_024708714.1">
    <property type="nucleotide sequence ID" value="XM_024842407.1"/>
</dbReference>
<comment type="caution">
    <text evidence="3">The sequence shown here is derived from an EMBL/GenBank/DDBJ whole genome shotgun (WGS) entry which is preliminary data.</text>
</comment>
<dbReference type="VEuPathDB" id="FungiDB:P170DRAFT_129754"/>
<organism evidence="3 4">
    <name type="scientific">Aspergillus steynii IBT 23096</name>
    <dbReference type="NCBI Taxonomy" id="1392250"/>
    <lineage>
        <taxon>Eukaryota</taxon>
        <taxon>Fungi</taxon>
        <taxon>Dikarya</taxon>
        <taxon>Ascomycota</taxon>
        <taxon>Pezizomycotina</taxon>
        <taxon>Eurotiomycetes</taxon>
        <taxon>Eurotiomycetidae</taxon>
        <taxon>Eurotiales</taxon>
        <taxon>Aspergillaceae</taxon>
        <taxon>Aspergillus</taxon>
        <taxon>Aspergillus subgen. Circumdati</taxon>
    </lineage>
</organism>
<evidence type="ECO:0000313" key="3">
    <source>
        <dbReference type="EMBL" id="PLB53412.1"/>
    </source>
</evidence>
<feature type="signal peptide" evidence="2">
    <location>
        <begin position="1"/>
        <end position="24"/>
    </location>
</feature>
<dbReference type="AlphaFoldDB" id="A0A2I2GKK1"/>